<reference evidence="2" key="1">
    <citation type="submission" date="2023-08" db="EMBL/GenBank/DDBJ databases">
        <authorList>
            <person name="Chen Y."/>
            <person name="Shah S."/>
            <person name="Dougan E. K."/>
            <person name="Thang M."/>
            <person name="Chan C."/>
        </authorList>
    </citation>
    <scope>NUCLEOTIDE SEQUENCE</scope>
</reference>
<organism evidence="2 3">
    <name type="scientific">Effrenium voratum</name>
    <dbReference type="NCBI Taxonomy" id="2562239"/>
    <lineage>
        <taxon>Eukaryota</taxon>
        <taxon>Sar</taxon>
        <taxon>Alveolata</taxon>
        <taxon>Dinophyceae</taxon>
        <taxon>Suessiales</taxon>
        <taxon>Symbiodiniaceae</taxon>
        <taxon>Effrenium</taxon>
    </lineage>
</organism>
<dbReference type="AlphaFoldDB" id="A0AA36IIX0"/>
<protein>
    <submittedName>
        <fullName evidence="2">Uncharacterized protein</fullName>
    </submittedName>
</protein>
<dbReference type="EMBL" id="CAUJNA010001542">
    <property type="protein sequence ID" value="CAJ1387573.1"/>
    <property type="molecule type" value="Genomic_DNA"/>
</dbReference>
<keyword evidence="3" id="KW-1185">Reference proteome</keyword>
<evidence type="ECO:0000313" key="2">
    <source>
        <dbReference type="EMBL" id="CAJ1387573.1"/>
    </source>
</evidence>
<feature type="compositionally biased region" description="Basic residues" evidence="1">
    <location>
        <begin position="45"/>
        <end position="59"/>
    </location>
</feature>
<dbReference type="Proteomes" id="UP001178507">
    <property type="component" value="Unassembled WGS sequence"/>
</dbReference>
<gene>
    <name evidence="2" type="ORF">EVOR1521_LOCUS13624</name>
</gene>
<evidence type="ECO:0000313" key="3">
    <source>
        <dbReference type="Proteomes" id="UP001178507"/>
    </source>
</evidence>
<accession>A0AA36IIX0</accession>
<feature type="region of interest" description="Disordered" evidence="1">
    <location>
        <begin position="1"/>
        <end position="59"/>
    </location>
</feature>
<proteinExistence type="predicted"/>
<comment type="caution">
    <text evidence="2">The sequence shown here is derived from an EMBL/GenBank/DDBJ whole genome shotgun (WGS) entry which is preliminary data.</text>
</comment>
<name>A0AA36IIX0_9DINO</name>
<evidence type="ECO:0000256" key="1">
    <source>
        <dbReference type="SAM" id="MobiDB-lite"/>
    </source>
</evidence>
<sequence length="59" mass="6067">MVTAHPEGHTAPAETHAMSDKARESFVVTGSSAMKTGSAAPKTSSKSKKSKKKKSSGCC</sequence>